<proteinExistence type="predicted"/>
<dbReference type="PANTHER" id="PTHR14969:SF13">
    <property type="entry name" value="AT30094P"/>
    <property type="match status" value="1"/>
</dbReference>
<dbReference type="SUPFAM" id="SSF48317">
    <property type="entry name" value="Acid phosphatase/Vanadium-dependent haloperoxidase"/>
    <property type="match status" value="1"/>
</dbReference>
<feature type="transmembrane region" description="Helical" evidence="1">
    <location>
        <begin position="57"/>
        <end position="81"/>
    </location>
</feature>
<dbReference type="SMART" id="SM00014">
    <property type="entry name" value="acidPPc"/>
    <property type="match status" value="1"/>
</dbReference>
<feature type="transmembrane region" description="Helical" evidence="1">
    <location>
        <begin position="159"/>
        <end position="181"/>
    </location>
</feature>
<keyword evidence="4" id="KW-1185">Reference proteome</keyword>
<feature type="transmembrane region" description="Helical" evidence="1">
    <location>
        <begin position="211"/>
        <end position="230"/>
    </location>
</feature>
<name>D1PYK0_9BACT</name>
<dbReference type="RefSeq" id="WP_007174138.1">
    <property type="nucleotide sequence ID" value="NZ_GG704781.1"/>
</dbReference>
<dbReference type="Gene3D" id="1.20.144.10">
    <property type="entry name" value="Phosphatidic acid phosphatase type 2/haloperoxidase"/>
    <property type="match status" value="1"/>
</dbReference>
<organism evidence="3 4">
    <name type="scientific">Hallella bergensis DSM 17361</name>
    <dbReference type="NCBI Taxonomy" id="585502"/>
    <lineage>
        <taxon>Bacteria</taxon>
        <taxon>Pseudomonadati</taxon>
        <taxon>Bacteroidota</taxon>
        <taxon>Bacteroidia</taxon>
        <taxon>Bacteroidales</taxon>
        <taxon>Prevotellaceae</taxon>
        <taxon>Hallella</taxon>
    </lineage>
</organism>
<feature type="transmembrane region" description="Helical" evidence="1">
    <location>
        <begin position="31"/>
        <end position="50"/>
    </location>
</feature>
<gene>
    <name evidence="3" type="ORF">HMPREF0645_2035</name>
</gene>
<evidence type="ECO:0000259" key="2">
    <source>
        <dbReference type="SMART" id="SM00014"/>
    </source>
</evidence>
<dbReference type="PANTHER" id="PTHR14969">
    <property type="entry name" value="SPHINGOSINE-1-PHOSPHATE PHOSPHOHYDROLASE"/>
    <property type="match status" value="1"/>
</dbReference>
<dbReference type="OrthoDB" id="9789113at2"/>
<dbReference type="HOGENOM" id="CLU_072573_10_0_10"/>
<comment type="caution">
    <text evidence="3">The sequence shown here is derived from an EMBL/GenBank/DDBJ whole genome shotgun (WGS) entry which is preliminary data.</text>
</comment>
<feature type="domain" description="Phosphatidic acid phosphatase type 2/haloperoxidase" evidence="2">
    <location>
        <begin position="62"/>
        <end position="178"/>
    </location>
</feature>
<evidence type="ECO:0000256" key="1">
    <source>
        <dbReference type="SAM" id="Phobius"/>
    </source>
</evidence>
<accession>D1PYK0</accession>
<feature type="transmembrane region" description="Helical" evidence="1">
    <location>
        <begin position="124"/>
        <end position="147"/>
    </location>
</feature>
<dbReference type="Proteomes" id="UP000003160">
    <property type="component" value="Unassembled WGS sequence"/>
</dbReference>
<reference evidence="3 4" key="1">
    <citation type="submission" date="2009-10" db="EMBL/GenBank/DDBJ databases">
        <authorList>
            <person name="Qin X."/>
            <person name="Bachman B."/>
            <person name="Battles P."/>
            <person name="Bell A."/>
            <person name="Bess C."/>
            <person name="Bickham C."/>
            <person name="Chaboub L."/>
            <person name="Chen D."/>
            <person name="Coyle M."/>
            <person name="Deiros D.R."/>
            <person name="Dinh H."/>
            <person name="Forbes L."/>
            <person name="Fowler G."/>
            <person name="Francisco L."/>
            <person name="Fu Q."/>
            <person name="Gubbala S."/>
            <person name="Hale W."/>
            <person name="Han Y."/>
            <person name="Hemphill L."/>
            <person name="Highlander S.K."/>
            <person name="Hirani K."/>
            <person name="Hogues M."/>
            <person name="Jackson L."/>
            <person name="Jakkamsetti A."/>
            <person name="Javaid M."/>
            <person name="Jiang H."/>
            <person name="Korchina V."/>
            <person name="Kovar C."/>
            <person name="Lara F."/>
            <person name="Lee S."/>
            <person name="Mata R."/>
            <person name="Mathew T."/>
            <person name="Moen C."/>
            <person name="Morales K."/>
            <person name="Munidasa M."/>
            <person name="Nazareth L."/>
            <person name="Ngo R."/>
            <person name="Nguyen L."/>
            <person name="Okwuonu G."/>
            <person name="Ongeri F."/>
            <person name="Patil S."/>
            <person name="Petrosino J."/>
            <person name="Pham C."/>
            <person name="Pham P."/>
            <person name="Pu L.-L."/>
            <person name="Puazo M."/>
            <person name="Raj R."/>
            <person name="Reid J."/>
            <person name="Rouhana J."/>
            <person name="Saada N."/>
            <person name="Shang Y."/>
            <person name="Simmons D."/>
            <person name="Thornton R."/>
            <person name="Warren J."/>
            <person name="Weissenberger G."/>
            <person name="Zhang J."/>
            <person name="Zhang L."/>
            <person name="Zhou C."/>
            <person name="Zhu D."/>
            <person name="Muzny D."/>
            <person name="Worley K."/>
            <person name="Gibbs R."/>
        </authorList>
    </citation>
    <scope>NUCLEOTIDE SEQUENCE [LARGE SCALE GENOMIC DNA]</scope>
    <source>
        <strain evidence="3 4">DSM 17361</strain>
    </source>
</reference>
<keyword evidence="1" id="KW-0812">Transmembrane</keyword>
<evidence type="ECO:0000313" key="4">
    <source>
        <dbReference type="Proteomes" id="UP000003160"/>
    </source>
</evidence>
<sequence>MTLESLIDLDQALLLWFNGSDSLFLDRFVEMLTWGFTWTPLYVALFYLVVKNNETMLQIGLVMVCAGLCILLATGMAEGIIKPLIARPRPSLDPYLKYTVNVVDNHRESGFSFFSAHAANTMSLAVFVSLLVRNKFFSVVMVVWSLLNCWTRLYLGVHYPIDILCGIVWGIISGLVSYWAFYKFYFKVSPKINYISSQYTPTGYSTTDIDVVMAVIALILAVAMLLSLSVS</sequence>
<dbReference type="EMBL" id="ACKS01000078">
    <property type="protein sequence ID" value="EFA43545.1"/>
    <property type="molecule type" value="Genomic_DNA"/>
</dbReference>
<dbReference type="eggNOG" id="COG0671">
    <property type="taxonomic scope" value="Bacteria"/>
</dbReference>
<evidence type="ECO:0000313" key="3">
    <source>
        <dbReference type="EMBL" id="EFA43545.1"/>
    </source>
</evidence>
<dbReference type="AlphaFoldDB" id="D1PYK0"/>
<keyword evidence="1" id="KW-0472">Membrane</keyword>
<dbReference type="Pfam" id="PF01569">
    <property type="entry name" value="PAP2"/>
    <property type="match status" value="1"/>
</dbReference>
<protein>
    <submittedName>
        <fullName evidence="3">PAP2 family protein</fullName>
    </submittedName>
</protein>
<keyword evidence="1" id="KW-1133">Transmembrane helix</keyword>
<dbReference type="InterPro" id="IPR000326">
    <property type="entry name" value="PAP2/HPO"/>
</dbReference>
<dbReference type="InterPro" id="IPR036938">
    <property type="entry name" value="PAP2/HPO_sf"/>
</dbReference>